<reference evidence="2" key="1">
    <citation type="journal article" date="2013" name="Eukaryot. Cell">
        <title>Extremely Reduced Levels of Heterozygosity in the Vertebrate Pathogen Encephalitozoon cuniculi.</title>
        <authorList>
            <person name="Selman M."/>
            <person name="Sak B."/>
            <person name="Kvac M."/>
            <person name="Farinelli L."/>
            <person name="Weiss L.M."/>
            <person name="Corradi N."/>
        </authorList>
    </citation>
    <scope>NUCLEOTIDE SEQUENCE</scope>
</reference>
<name>M1JLN8_ENCCN</name>
<protein>
    <submittedName>
        <fullName evidence="2">Uncharacterized protein</fullName>
    </submittedName>
</protein>
<dbReference type="AlphaFoldDB" id="M1JLN8"/>
<proteinExistence type="predicted"/>
<dbReference type="VEuPathDB" id="MicrosporidiaDB:ECU03_1480"/>
<dbReference type="EMBL" id="KC513618">
    <property type="protein sequence ID" value="AGE96429.1"/>
    <property type="molecule type" value="Genomic_DNA"/>
</dbReference>
<organism evidence="2">
    <name type="scientific">Encephalitozoon cuniculi</name>
    <name type="common">Microsporidian parasite</name>
    <dbReference type="NCBI Taxonomy" id="6035"/>
    <lineage>
        <taxon>Eukaryota</taxon>
        <taxon>Fungi</taxon>
        <taxon>Fungi incertae sedis</taxon>
        <taxon>Microsporidia</taxon>
        <taxon>Unikaryonidae</taxon>
        <taxon>Encephalitozoon</taxon>
    </lineage>
</organism>
<feature type="region of interest" description="Disordered" evidence="1">
    <location>
        <begin position="87"/>
        <end position="108"/>
    </location>
</feature>
<dbReference type="VEuPathDB" id="MicrosporidiaDB:M970_031430"/>
<evidence type="ECO:0000256" key="1">
    <source>
        <dbReference type="SAM" id="MobiDB-lite"/>
    </source>
</evidence>
<gene>
    <name evidence="2" type="ORF">ECU03_1480</name>
</gene>
<evidence type="ECO:0000313" key="2">
    <source>
        <dbReference type="EMBL" id="AGE96429.1"/>
    </source>
</evidence>
<dbReference type="VEuPathDB" id="MicrosporidiaDB:AEWQ_031430"/>
<dbReference type="VEuPathDB" id="MicrosporidiaDB:AEWD_031430"/>
<accession>M1JLN8</accession>
<dbReference type="VEuPathDB" id="MicrosporidiaDB:AEWR_031430"/>
<sequence>MEDQCHIFPFFAPETSEVKVEYLDLSKDTATIRGIACVKKTLSPSVNVFLGDEVVKGPLFYWEPAGLGSAFERGLKLVGTGLGFAGRGEAGEPAGETIARKKHRKNKH</sequence>